<evidence type="ECO:0000256" key="9">
    <source>
        <dbReference type="ARBA" id="ARBA00030757"/>
    </source>
</evidence>
<keyword evidence="13" id="KW-1185">Reference proteome</keyword>
<protein>
    <recommendedName>
        <fullName evidence="4">Protein-L-isoaspartate O-methyltransferase</fullName>
        <ecNumber evidence="3">2.1.1.77</ecNumber>
    </recommendedName>
    <alternativeName>
        <fullName evidence="11">L-isoaspartyl protein carboxyl methyltransferase</fullName>
    </alternativeName>
    <alternativeName>
        <fullName evidence="9">Protein L-isoaspartyl methyltransferase</fullName>
    </alternativeName>
    <alternativeName>
        <fullName evidence="10">Protein-beta-aspartate methyltransferase</fullName>
    </alternativeName>
</protein>
<accession>A0A1G8F4A8</accession>
<evidence type="ECO:0000256" key="11">
    <source>
        <dbReference type="ARBA" id="ARBA00031350"/>
    </source>
</evidence>
<dbReference type="EC" id="2.1.1.77" evidence="3"/>
<evidence type="ECO:0000256" key="2">
    <source>
        <dbReference type="ARBA" id="ARBA00005369"/>
    </source>
</evidence>
<dbReference type="STRING" id="504805.SAMN05421505_12245"/>
<sequence length="398" mass="43125">MGTVTTTDGQAAENLIARLTGQLREQGALTEPQWATALREVPRHLFIPETAWFTANHAGAPKGRFALHDDPAAWWSAVYSDTSVILQTDDGEGDPLSGKGTFSSSVSAPGIVIPFLQLLTPRKGDRILEIGTGSGWTAALLSWAAGHDGITSIEVDAQVAAQAAATLQKAGYAPNLIVGDGVKGCLERAPYDRVHVTAGVAHIPMAWIEQTRPGGTIVMPWHGSGRIGHQLRLTVLNNTTAVGRFHGTASFMMLREQRYNARWSSHCYEEADVSTTELHPRTLGEADLGAQLMFAALAPRVGWHDVSDGTAYSLLMYELDDQEATGSWAACDFEPGAVEFQVTQYGKRRLWDELSSAYLQWVSLGCPSYNRFGATVDRSGVHLWLDHPGASSWTMPVL</sequence>
<dbReference type="SUPFAM" id="SSF53335">
    <property type="entry name" value="S-adenosyl-L-methionine-dependent methyltransferases"/>
    <property type="match status" value="1"/>
</dbReference>
<reference evidence="12 13" key="1">
    <citation type="submission" date="2016-10" db="EMBL/GenBank/DDBJ databases">
        <authorList>
            <person name="de Groot N.N."/>
        </authorList>
    </citation>
    <scope>NUCLEOTIDE SEQUENCE [LARGE SCALE GENOMIC DNA]</scope>
    <source>
        <strain evidence="12 13">CPCC 201354</strain>
    </source>
</reference>
<proteinExistence type="inferred from homology"/>
<evidence type="ECO:0000256" key="5">
    <source>
        <dbReference type="ARBA" id="ARBA00022490"/>
    </source>
</evidence>
<dbReference type="OrthoDB" id="3501659at2"/>
<dbReference type="GO" id="GO:0032259">
    <property type="term" value="P:methylation"/>
    <property type="evidence" value="ECO:0007669"/>
    <property type="project" value="UniProtKB-KW"/>
</dbReference>
<dbReference type="Proteomes" id="UP000198923">
    <property type="component" value="Unassembled WGS sequence"/>
</dbReference>
<keyword evidence="7 12" id="KW-0808">Transferase</keyword>
<dbReference type="Pfam" id="PF01135">
    <property type="entry name" value="PCMT"/>
    <property type="match status" value="1"/>
</dbReference>
<comment type="similarity">
    <text evidence="2">Belongs to the methyltransferase superfamily. L-isoaspartyl/D-aspartyl protein methyltransferase family.</text>
</comment>
<name>A0A1G8F4A8_9ACTN</name>
<evidence type="ECO:0000256" key="4">
    <source>
        <dbReference type="ARBA" id="ARBA00013346"/>
    </source>
</evidence>
<evidence type="ECO:0000256" key="6">
    <source>
        <dbReference type="ARBA" id="ARBA00022603"/>
    </source>
</evidence>
<dbReference type="RefSeq" id="WP_093172621.1">
    <property type="nucleotide sequence ID" value="NZ_FNCN01000022.1"/>
</dbReference>
<keyword evidence="6 12" id="KW-0489">Methyltransferase</keyword>
<evidence type="ECO:0000256" key="3">
    <source>
        <dbReference type="ARBA" id="ARBA00011890"/>
    </source>
</evidence>
<gene>
    <name evidence="12" type="ORF">SAMN05421505_12245</name>
</gene>
<evidence type="ECO:0000313" key="13">
    <source>
        <dbReference type="Proteomes" id="UP000198923"/>
    </source>
</evidence>
<dbReference type="InterPro" id="IPR029063">
    <property type="entry name" value="SAM-dependent_MTases_sf"/>
</dbReference>
<dbReference type="GO" id="GO:0005737">
    <property type="term" value="C:cytoplasm"/>
    <property type="evidence" value="ECO:0007669"/>
    <property type="project" value="UniProtKB-SubCell"/>
</dbReference>
<keyword evidence="8" id="KW-0949">S-adenosyl-L-methionine</keyword>
<dbReference type="InterPro" id="IPR000682">
    <property type="entry name" value="PCMT"/>
</dbReference>
<evidence type="ECO:0000256" key="8">
    <source>
        <dbReference type="ARBA" id="ARBA00022691"/>
    </source>
</evidence>
<evidence type="ECO:0000256" key="7">
    <source>
        <dbReference type="ARBA" id="ARBA00022679"/>
    </source>
</evidence>
<evidence type="ECO:0000256" key="1">
    <source>
        <dbReference type="ARBA" id="ARBA00004496"/>
    </source>
</evidence>
<dbReference type="Gene3D" id="3.40.50.150">
    <property type="entry name" value="Vaccinia Virus protein VP39"/>
    <property type="match status" value="1"/>
</dbReference>
<dbReference type="GO" id="GO:0004719">
    <property type="term" value="F:protein-L-isoaspartate (D-aspartate) O-methyltransferase activity"/>
    <property type="evidence" value="ECO:0007669"/>
    <property type="project" value="UniProtKB-EC"/>
</dbReference>
<dbReference type="PANTHER" id="PTHR11579:SF0">
    <property type="entry name" value="PROTEIN-L-ISOASPARTATE(D-ASPARTATE) O-METHYLTRANSFERASE"/>
    <property type="match status" value="1"/>
</dbReference>
<dbReference type="AlphaFoldDB" id="A0A1G8F4A8"/>
<dbReference type="EMBL" id="FNCN01000022">
    <property type="protein sequence ID" value="SDH76927.1"/>
    <property type="molecule type" value="Genomic_DNA"/>
</dbReference>
<keyword evidence="5" id="KW-0963">Cytoplasm</keyword>
<organism evidence="12 13">
    <name type="scientific">Sinosporangium album</name>
    <dbReference type="NCBI Taxonomy" id="504805"/>
    <lineage>
        <taxon>Bacteria</taxon>
        <taxon>Bacillati</taxon>
        <taxon>Actinomycetota</taxon>
        <taxon>Actinomycetes</taxon>
        <taxon>Streptosporangiales</taxon>
        <taxon>Streptosporangiaceae</taxon>
        <taxon>Sinosporangium</taxon>
    </lineage>
</organism>
<evidence type="ECO:0000256" key="10">
    <source>
        <dbReference type="ARBA" id="ARBA00031323"/>
    </source>
</evidence>
<dbReference type="PANTHER" id="PTHR11579">
    <property type="entry name" value="PROTEIN-L-ISOASPARTATE O-METHYLTRANSFERASE"/>
    <property type="match status" value="1"/>
</dbReference>
<comment type="subcellular location">
    <subcellularLocation>
        <location evidence="1">Cytoplasm</location>
    </subcellularLocation>
</comment>
<evidence type="ECO:0000313" key="12">
    <source>
        <dbReference type="EMBL" id="SDH76927.1"/>
    </source>
</evidence>